<accession>A0A8H4WV64</accession>
<keyword evidence="1" id="KW-0862">Zinc</keyword>
<dbReference type="SUPFAM" id="SSF57850">
    <property type="entry name" value="RING/U-box"/>
    <property type="match status" value="1"/>
</dbReference>
<reference evidence="3" key="2">
    <citation type="submission" date="2020-05" db="EMBL/GenBank/DDBJ databases">
        <authorList>
            <person name="Kim H.-S."/>
            <person name="Proctor R.H."/>
            <person name="Brown D.W."/>
        </authorList>
    </citation>
    <scope>NUCLEOTIDE SEQUENCE</scope>
    <source>
        <strain evidence="3">NRRL 20472</strain>
    </source>
</reference>
<dbReference type="AlphaFoldDB" id="A0A8H4WV64"/>
<dbReference type="GO" id="GO:0008270">
    <property type="term" value="F:zinc ion binding"/>
    <property type="evidence" value="ECO:0007669"/>
    <property type="project" value="UniProtKB-KW"/>
</dbReference>
<dbReference type="InterPro" id="IPR001841">
    <property type="entry name" value="Znf_RING"/>
</dbReference>
<feature type="domain" description="RING-type" evidence="2">
    <location>
        <begin position="44"/>
        <end position="103"/>
    </location>
</feature>
<dbReference type="Gene3D" id="3.30.40.10">
    <property type="entry name" value="Zinc/RING finger domain, C3HC4 (zinc finger)"/>
    <property type="match status" value="1"/>
</dbReference>
<keyword evidence="1" id="KW-0863">Zinc-finger</keyword>
<dbReference type="OrthoDB" id="8062037at2759"/>
<reference evidence="3" key="1">
    <citation type="journal article" date="2020" name="BMC Genomics">
        <title>Correction to: Identification and distribution of gene clusters required for synthesis of sphingolipid metabolism inhibitors in diverse species of the filamentous fungus Fusarium.</title>
        <authorList>
            <person name="Kim H.S."/>
            <person name="Lohmar J.M."/>
            <person name="Busman M."/>
            <person name="Brown D.W."/>
            <person name="Naumann T.A."/>
            <person name="Divon H.H."/>
            <person name="Lysoe E."/>
            <person name="Uhlig S."/>
            <person name="Proctor R.H."/>
        </authorList>
    </citation>
    <scope>NUCLEOTIDE SEQUENCE</scope>
    <source>
        <strain evidence="3">NRRL 20472</strain>
    </source>
</reference>
<sequence length="321" mass="35544">MASSTTAEKADCRGSVKCTETFWPTVQSSLASGEIKFSDLEIPCCICYDTVGIFPHQHRCDESGHHHGAVVLPCGHIFGQQCLRMALETNARGNLPLCCPSCRASVVHEKCGHSHAGLPMPNSMSGLSSLPAITGKGGVISEQCNDCLFEETVSLFEQAAKVDHLLAVKRPNSVGVSVTVQGRTYSAPSDASMVENLEVDVALQDLIDSFSGLRKGEEASGLYWYDTLSVIRDMQVNCYVYQSEPEQPASDFDLAYQEFKSDLILFHREQVASFSDEVFRATFELIVRDNSMESISFWEYAEHKMGRREDFVGEQFYLEFG</sequence>
<dbReference type="InterPro" id="IPR013083">
    <property type="entry name" value="Znf_RING/FYVE/PHD"/>
</dbReference>
<comment type="caution">
    <text evidence="3">The sequence shown here is derived from an EMBL/GenBank/DDBJ whole genome shotgun (WGS) entry which is preliminary data.</text>
</comment>
<evidence type="ECO:0000313" key="3">
    <source>
        <dbReference type="EMBL" id="KAF4951001.1"/>
    </source>
</evidence>
<evidence type="ECO:0000259" key="2">
    <source>
        <dbReference type="PROSITE" id="PS50089"/>
    </source>
</evidence>
<evidence type="ECO:0000313" key="4">
    <source>
        <dbReference type="Proteomes" id="UP000622797"/>
    </source>
</evidence>
<dbReference type="EMBL" id="JABEXW010000940">
    <property type="protein sequence ID" value="KAF4951001.1"/>
    <property type="molecule type" value="Genomic_DNA"/>
</dbReference>
<dbReference type="Proteomes" id="UP000622797">
    <property type="component" value="Unassembled WGS sequence"/>
</dbReference>
<organism evidence="3 4">
    <name type="scientific">Fusarium sarcochroum</name>
    <dbReference type="NCBI Taxonomy" id="1208366"/>
    <lineage>
        <taxon>Eukaryota</taxon>
        <taxon>Fungi</taxon>
        <taxon>Dikarya</taxon>
        <taxon>Ascomycota</taxon>
        <taxon>Pezizomycotina</taxon>
        <taxon>Sordariomycetes</taxon>
        <taxon>Hypocreomycetidae</taxon>
        <taxon>Hypocreales</taxon>
        <taxon>Nectriaceae</taxon>
        <taxon>Fusarium</taxon>
        <taxon>Fusarium lateritium species complex</taxon>
    </lineage>
</organism>
<gene>
    <name evidence="3" type="ORF">FSARC_13039</name>
</gene>
<name>A0A8H4WV64_9HYPO</name>
<protein>
    <recommendedName>
        <fullName evidence="2">RING-type domain-containing protein</fullName>
    </recommendedName>
</protein>
<proteinExistence type="predicted"/>
<keyword evidence="4" id="KW-1185">Reference proteome</keyword>
<evidence type="ECO:0000256" key="1">
    <source>
        <dbReference type="PROSITE-ProRule" id="PRU00175"/>
    </source>
</evidence>
<keyword evidence="1" id="KW-0479">Metal-binding</keyword>
<dbReference type="PROSITE" id="PS50089">
    <property type="entry name" value="ZF_RING_2"/>
    <property type="match status" value="1"/>
</dbReference>